<dbReference type="KEGG" id="asul:DFR86_09495"/>
<dbReference type="RefSeq" id="WP_110380646.1">
    <property type="nucleotide sequence ID" value="NZ_CP029288.2"/>
</dbReference>
<name>A0A2U9IP44_9CREN</name>
<evidence type="ECO:0000313" key="1">
    <source>
        <dbReference type="EMBL" id="AWR97756.1"/>
    </source>
</evidence>
<gene>
    <name evidence="1" type="ORF">DFR86_09495</name>
</gene>
<evidence type="ECO:0000313" key="2">
    <source>
        <dbReference type="Proteomes" id="UP000248410"/>
    </source>
</evidence>
<accession>A0A2U9IP44</accession>
<dbReference type="EMBL" id="CP029288">
    <property type="protein sequence ID" value="AWR97756.1"/>
    <property type="molecule type" value="Genomic_DNA"/>
</dbReference>
<dbReference type="OrthoDB" id="33530at2157"/>
<sequence length="125" mass="14471">MVMLYIDNSKSKSGKHAIRSLLFEVKDSKIIEVKMEGRQVKSIYKLGEARVVEVNKGTFIYLRLIKNIYNKISGKIIVIKDNNIVLELNYRKLKIKRVNGDQSFYDKVKSVLDSLKIPVKKVNLK</sequence>
<dbReference type="GeneID" id="36838202"/>
<keyword evidence="2" id="KW-1185">Reference proteome</keyword>
<dbReference type="AlphaFoldDB" id="A0A2U9IP44"/>
<dbReference type="Proteomes" id="UP000248410">
    <property type="component" value="Chromosome"/>
</dbReference>
<protein>
    <submittedName>
        <fullName evidence="1">Uncharacterized protein</fullName>
    </submittedName>
</protein>
<organism evidence="1 2">
    <name type="scientific">Acidianus sulfidivorans JP7</name>
    <dbReference type="NCBI Taxonomy" id="619593"/>
    <lineage>
        <taxon>Archaea</taxon>
        <taxon>Thermoproteota</taxon>
        <taxon>Thermoprotei</taxon>
        <taxon>Sulfolobales</taxon>
        <taxon>Sulfolobaceae</taxon>
        <taxon>Acidianus</taxon>
    </lineage>
</organism>
<reference evidence="1 2" key="1">
    <citation type="submission" date="2018-05" db="EMBL/GenBank/DDBJ databases">
        <title>Complete Genome Sequences of Extremely Thermoacidophilic, Metal-Mobilizing Type-Strain Members of the Archaeal Family Sulfolobaceae: Acidianus brierleyi DSM-1651T, Acidianus sulfidivorans DSM-18786T, Metallosphaera hakonensis DSM-7519T, and Metallosphaera prunae DSM-10039T.</title>
        <authorList>
            <person name="Counts J.A."/>
            <person name="Kelly R.M."/>
        </authorList>
    </citation>
    <scope>NUCLEOTIDE SEQUENCE [LARGE SCALE GENOMIC DNA]</scope>
    <source>
        <strain evidence="1 2">JP7</strain>
    </source>
</reference>
<proteinExistence type="predicted"/>